<gene>
    <name evidence="2" type="primary">106069411</name>
</gene>
<dbReference type="Proteomes" id="UP000076420">
    <property type="component" value="Unassembled WGS sequence"/>
</dbReference>
<dbReference type="KEGG" id="bgt:106069411"/>
<dbReference type="VEuPathDB" id="VectorBase:BGLAX_041218"/>
<feature type="compositionally biased region" description="Basic residues" evidence="1">
    <location>
        <begin position="78"/>
        <end position="87"/>
    </location>
</feature>
<sequence length="108" mass="11810">MALKPVLKIKVDELFLRWLSNSEVQVSLRDSLSQLVRGETVSAPSRSSSHSARGTSPRGGSAGTFVTPTSPKLPSPHSPRRPLHAKKQNGSDNLKVGCFMVFFFHSFC</sequence>
<evidence type="ECO:0000313" key="2">
    <source>
        <dbReference type="EnsemblMetazoa" id="BGLB032205-PA"/>
    </source>
</evidence>
<dbReference type="STRING" id="6526.A0A2C9LKI0"/>
<feature type="region of interest" description="Disordered" evidence="1">
    <location>
        <begin position="39"/>
        <end position="91"/>
    </location>
</feature>
<dbReference type="EnsemblMetazoa" id="BGLB032205-RA">
    <property type="protein sequence ID" value="BGLB032205-PA"/>
    <property type="gene ID" value="BGLB032205"/>
</dbReference>
<feature type="compositionally biased region" description="Low complexity" evidence="1">
    <location>
        <begin position="42"/>
        <end position="58"/>
    </location>
</feature>
<name>A0A2C9LKI0_BIOGL</name>
<proteinExistence type="predicted"/>
<dbReference type="AlphaFoldDB" id="A0A2C9LKI0"/>
<organism evidence="2 3">
    <name type="scientific">Biomphalaria glabrata</name>
    <name type="common">Bloodfluke planorb</name>
    <name type="synonym">Freshwater snail</name>
    <dbReference type="NCBI Taxonomy" id="6526"/>
    <lineage>
        <taxon>Eukaryota</taxon>
        <taxon>Metazoa</taxon>
        <taxon>Spiralia</taxon>
        <taxon>Lophotrochozoa</taxon>
        <taxon>Mollusca</taxon>
        <taxon>Gastropoda</taxon>
        <taxon>Heterobranchia</taxon>
        <taxon>Euthyneura</taxon>
        <taxon>Panpulmonata</taxon>
        <taxon>Hygrophila</taxon>
        <taxon>Lymnaeoidea</taxon>
        <taxon>Planorbidae</taxon>
        <taxon>Biomphalaria</taxon>
    </lineage>
</organism>
<evidence type="ECO:0000256" key="1">
    <source>
        <dbReference type="SAM" id="MobiDB-lite"/>
    </source>
</evidence>
<dbReference type="VEuPathDB" id="VectorBase:BGLB032205"/>
<protein>
    <submittedName>
        <fullName evidence="2">Uncharacterized protein</fullName>
    </submittedName>
</protein>
<accession>A0A2C9LKI0</accession>
<evidence type="ECO:0000313" key="3">
    <source>
        <dbReference type="Proteomes" id="UP000076420"/>
    </source>
</evidence>
<reference evidence="2" key="1">
    <citation type="submission" date="2020-05" db="UniProtKB">
        <authorList>
            <consortium name="EnsemblMetazoa"/>
        </authorList>
    </citation>
    <scope>IDENTIFICATION</scope>
    <source>
        <strain evidence="2">BB02</strain>
    </source>
</reference>